<dbReference type="Gene3D" id="3.30.565.10">
    <property type="entry name" value="Histidine kinase-like ATPase, C-terminal domain"/>
    <property type="match status" value="1"/>
</dbReference>
<dbReference type="InterPro" id="IPR036890">
    <property type="entry name" value="HATPase_C_sf"/>
</dbReference>
<keyword evidence="4" id="KW-0418">Kinase</keyword>
<gene>
    <name evidence="9" type="ORF">ENR15_22510</name>
</gene>
<feature type="domain" description="Histidine kinase" evidence="7">
    <location>
        <begin position="1"/>
        <end position="60"/>
    </location>
</feature>
<dbReference type="SUPFAM" id="SSF52172">
    <property type="entry name" value="CheY-like"/>
    <property type="match status" value="1"/>
</dbReference>
<comment type="caution">
    <text evidence="6">Lacks conserved residue(s) required for the propagation of feature annotation.</text>
</comment>
<dbReference type="Gene3D" id="3.40.50.2300">
    <property type="match status" value="1"/>
</dbReference>
<dbReference type="Pfam" id="PF02518">
    <property type="entry name" value="HATPase_c"/>
    <property type="match status" value="1"/>
</dbReference>
<comment type="caution">
    <text evidence="9">The sequence shown here is derived from an EMBL/GenBank/DDBJ whole genome shotgun (WGS) entry which is preliminary data.</text>
</comment>
<sequence length="220" mass="24623">MHLLFQPFQQLDNQLKLDVKGTGLGLALTRNLARLHGGDVTVTSTLGEGSQFTIFLPERPTGYVPSSLQKLRVNPTNQEPPHNGRILIVDGDKDGVMVWQDYLQYLGFQVKHLWDNQDFLQVVNAFVPDLILLEMTFVRGFSGLDLIAELRQQPQWRTIPVAIITATTVPISASEEEETEFTDTPFEEIQSRCVAAGANECLSKPLPLEELDALLVRLLL</sequence>
<evidence type="ECO:0000259" key="8">
    <source>
        <dbReference type="PROSITE" id="PS50110"/>
    </source>
</evidence>
<dbReference type="InterPro" id="IPR011006">
    <property type="entry name" value="CheY-like_superfamily"/>
</dbReference>
<name>A0A7C3VTB1_9CYAN</name>
<keyword evidence="5" id="KW-0902">Two-component regulatory system</keyword>
<proteinExistence type="predicted"/>
<evidence type="ECO:0000256" key="4">
    <source>
        <dbReference type="ARBA" id="ARBA00022777"/>
    </source>
</evidence>
<dbReference type="SMART" id="SM00448">
    <property type="entry name" value="REC"/>
    <property type="match status" value="1"/>
</dbReference>
<dbReference type="Pfam" id="PF00072">
    <property type="entry name" value="Response_reg"/>
    <property type="match status" value="1"/>
</dbReference>
<dbReference type="PANTHER" id="PTHR43047:SF72">
    <property type="entry name" value="OSMOSENSING HISTIDINE PROTEIN KINASE SLN1"/>
    <property type="match status" value="1"/>
</dbReference>
<reference evidence="9" key="1">
    <citation type="journal article" date="2020" name="mSystems">
        <title>Genome- and Community-Level Interaction Insights into Carbon Utilization and Element Cycling Functions of Hydrothermarchaeota in Hydrothermal Sediment.</title>
        <authorList>
            <person name="Zhou Z."/>
            <person name="Liu Y."/>
            <person name="Xu W."/>
            <person name="Pan J."/>
            <person name="Luo Z.H."/>
            <person name="Li M."/>
        </authorList>
    </citation>
    <scope>NUCLEOTIDE SEQUENCE [LARGE SCALE GENOMIC DNA]</scope>
    <source>
        <strain evidence="9">SpSt-374</strain>
    </source>
</reference>
<dbReference type="PROSITE" id="PS50110">
    <property type="entry name" value="RESPONSE_REGULATORY"/>
    <property type="match status" value="1"/>
</dbReference>
<dbReference type="InterPro" id="IPR005467">
    <property type="entry name" value="His_kinase_dom"/>
</dbReference>
<evidence type="ECO:0000256" key="6">
    <source>
        <dbReference type="PROSITE-ProRule" id="PRU00169"/>
    </source>
</evidence>
<dbReference type="AlphaFoldDB" id="A0A7C3VTB1"/>
<protein>
    <recommendedName>
        <fullName evidence="2">histidine kinase</fullName>
        <ecNumber evidence="2">2.7.13.3</ecNumber>
    </recommendedName>
</protein>
<dbReference type="GO" id="GO:0009927">
    <property type="term" value="F:histidine phosphotransfer kinase activity"/>
    <property type="evidence" value="ECO:0007669"/>
    <property type="project" value="TreeGrafter"/>
</dbReference>
<evidence type="ECO:0000256" key="2">
    <source>
        <dbReference type="ARBA" id="ARBA00012438"/>
    </source>
</evidence>
<dbReference type="GO" id="GO:0000155">
    <property type="term" value="F:phosphorelay sensor kinase activity"/>
    <property type="evidence" value="ECO:0007669"/>
    <property type="project" value="TreeGrafter"/>
</dbReference>
<comment type="catalytic activity">
    <reaction evidence="1">
        <text>ATP + protein L-histidine = ADP + protein N-phospho-L-histidine.</text>
        <dbReference type="EC" id="2.7.13.3"/>
    </reaction>
</comment>
<keyword evidence="3" id="KW-0808">Transferase</keyword>
<dbReference type="PRINTS" id="PR00344">
    <property type="entry name" value="BCTRLSENSOR"/>
</dbReference>
<dbReference type="EC" id="2.7.13.3" evidence="2"/>
<evidence type="ECO:0000259" key="7">
    <source>
        <dbReference type="PROSITE" id="PS50109"/>
    </source>
</evidence>
<evidence type="ECO:0000313" key="9">
    <source>
        <dbReference type="EMBL" id="HGG03331.1"/>
    </source>
</evidence>
<dbReference type="InterPro" id="IPR003594">
    <property type="entry name" value="HATPase_dom"/>
</dbReference>
<dbReference type="PANTHER" id="PTHR43047">
    <property type="entry name" value="TWO-COMPONENT HISTIDINE PROTEIN KINASE"/>
    <property type="match status" value="1"/>
</dbReference>
<feature type="domain" description="Response regulatory" evidence="8">
    <location>
        <begin position="85"/>
        <end position="219"/>
    </location>
</feature>
<accession>A0A7C3VTB1</accession>
<dbReference type="PROSITE" id="PS50109">
    <property type="entry name" value="HIS_KIN"/>
    <property type="match status" value="1"/>
</dbReference>
<dbReference type="GO" id="GO:0005886">
    <property type="term" value="C:plasma membrane"/>
    <property type="evidence" value="ECO:0007669"/>
    <property type="project" value="TreeGrafter"/>
</dbReference>
<dbReference type="InterPro" id="IPR004358">
    <property type="entry name" value="Sig_transdc_His_kin-like_C"/>
</dbReference>
<evidence type="ECO:0000256" key="5">
    <source>
        <dbReference type="ARBA" id="ARBA00023012"/>
    </source>
</evidence>
<dbReference type="InterPro" id="IPR001789">
    <property type="entry name" value="Sig_transdc_resp-reg_receiver"/>
</dbReference>
<evidence type="ECO:0000256" key="3">
    <source>
        <dbReference type="ARBA" id="ARBA00022679"/>
    </source>
</evidence>
<dbReference type="CDD" id="cd00156">
    <property type="entry name" value="REC"/>
    <property type="match status" value="1"/>
</dbReference>
<dbReference type="EMBL" id="DSPX01000231">
    <property type="protein sequence ID" value="HGG03331.1"/>
    <property type="molecule type" value="Genomic_DNA"/>
</dbReference>
<dbReference type="SUPFAM" id="SSF55874">
    <property type="entry name" value="ATPase domain of HSP90 chaperone/DNA topoisomerase II/histidine kinase"/>
    <property type="match status" value="1"/>
</dbReference>
<organism evidence="9">
    <name type="scientific">Planktothricoides sp. SpSt-374</name>
    <dbReference type="NCBI Taxonomy" id="2282167"/>
    <lineage>
        <taxon>Bacteria</taxon>
        <taxon>Bacillati</taxon>
        <taxon>Cyanobacteriota</taxon>
        <taxon>Cyanophyceae</taxon>
        <taxon>Oscillatoriophycideae</taxon>
        <taxon>Oscillatoriales</taxon>
        <taxon>Oscillatoriaceae</taxon>
        <taxon>Planktothricoides</taxon>
    </lineage>
</organism>
<evidence type="ECO:0000256" key="1">
    <source>
        <dbReference type="ARBA" id="ARBA00000085"/>
    </source>
</evidence>